<dbReference type="Pfam" id="PF13561">
    <property type="entry name" value="adh_short_C2"/>
    <property type="match status" value="1"/>
</dbReference>
<dbReference type="GO" id="GO:0016614">
    <property type="term" value="F:oxidoreductase activity, acting on CH-OH group of donors"/>
    <property type="evidence" value="ECO:0007669"/>
    <property type="project" value="UniProtKB-ARBA"/>
</dbReference>
<evidence type="ECO:0000313" key="4">
    <source>
        <dbReference type="EMBL" id="GEO05977.1"/>
    </source>
</evidence>
<dbReference type="Proteomes" id="UP000321532">
    <property type="component" value="Unassembled WGS sequence"/>
</dbReference>
<gene>
    <name evidence="4" type="ORF">AAE02nite_36410</name>
</gene>
<feature type="region of interest" description="Disordered" evidence="3">
    <location>
        <begin position="1"/>
        <end position="28"/>
    </location>
</feature>
<dbReference type="PANTHER" id="PTHR48107">
    <property type="entry name" value="NADPH-DEPENDENT ALDEHYDE REDUCTASE-LIKE PROTEIN, CHLOROPLASTIC-RELATED"/>
    <property type="match status" value="1"/>
</dbReference>
<dbReference type="InterPro" id="IPR002347">
    <property type="entry name" value="SDR_fam"/>
</dbReference>
<dbReference type="PRINTS" id="PR00081">
    <property type="entry name" value="GDHRDH"/>
</dbReference>
<proteinExistence type="inferred from homology"/>
<evidence type="ECO:0000256" key="1">
    <source>
        <dbReference type="ARBA" id="ARBA00006484"/>
    </source>
</evidence>
<dbReference type="EMBL" id="BJYS01000029">
    <property type="protein sequence ID" value="GEO05977.1"/>
    <property type="molecule type" value="Genomic_DNA"/>
</dbReference>
<dbReference type="NCBIfam" id="NF005214">
    <property type="entry name" value="PRK06701.1"/>
    <property type="match status" value="1"/>
</dbReference>
<dbReference type="InterPro" id="IPR036291">
    <property type="entry name" value="NAD(P)-bd_dom_sf"/>
</dbReference>
<dbReference type="NCBIfam" id="NF005559">
    <property type="entry name" value="PRK07231.1"/>
    <property type="match status" value="1"/>
</dbReference>
<feature type="compositionally biased region" description="Basic and acidic residues" evidence="3">
    <location>
        <begin position="17"/>
        <end position="28"/>
    </location>
</feature>
<dbReference type="PROSITE" id="PS00061">
    <property type="entry name" value="ADH_SHORT"/>
    <property type="match status" value="1"/>
</dbReference>
<evidence type="ECO:0008006" key="6">
    <source>
        <dbReference type="Google" id="ProtNLM"/>
    </source>
</evidence>
<dbReference type="PANTHER" id="PTHR48107:SF16">
    <property type="entry name" value="NADPH-DEPENDENT ALDEHYDE REDUCTASE 1, CHLOROPLASTIC"/>
    <property type="match status" value="1"/>
</dbReference>
<comment type="similarity">
    <text evidence="1">Belongs to the short-chain dehydrogenases/reductases (SDR) family.</text>
</comment>
<comment type="caution">
    <text evidence="4">The sequence shown here is derived from an EMBL/GenBank/DDBJ whole genome shotgun (WGS) entry which is preliminary data.</text>
</comment>
<evidence type="ECO:0000256" key="2">
    <source>
        <dbReference type="ARBA" id="ARBA00023002"/>
    </source>
</evidence>
<sequence>MEKKPSSVPDQHQAEQPGKEHKMNPEPEIIRKNYKGSEKLKGKVALITGGDSGIGRAVAVHFAREGADVAIVYLNEDKDAQDTKKMVEAEGRKCLLLPGDLREEEFCKNIVQKAVKELGKLNILVNNAAEQHEKEELEEITGEQLEKTFRTNIFSFFFVTQAALKHLQKGDAIINSTSVTSFRGSSHLIDYSATKGAITTFTRSLSQNLAGKGIRVNAVAPGPIWTPLIPATLENVEDFGKNTPLGRMGQPSEVAPAYVFLASEDASYVTGQVIHVNGGELVAG</sequence>
<evidence type="ECO:0000256" key="3">
    <source>
        <dbReference type="SAM" id="MobiDB-lite"/>
    </source>
</evidence>
<name>A0A512B2H0_9BACT</name>
<dbReference type="SUPFAM" id="SSF51735">
    <property type="entry name" value="NAD(P)-binding Rossmann-fold domains"/>
    <property type="match status" value="1"/>
</dbReference>
<evidence type="ECO:0000313" key="5">
    <source>
        <dbReference type="Proteomes" id="UP000321532"/>
    </source>
</evidence>
<dbReference type="FunFam" id="3.40.50.720:FF:000084">
    <property type="entry name" value="Short-chain dehydrogenase reductase"/>
    <property type="match status" value="1"/>
</dbReference>
<accession>A0A512B2H0</accession>
<reference evidence="4 5" key="1">
    <citation type="submission" date="2019-07" db="EMBL/GenBank/DDBJ databases">
        <title>Whole genome shotgun sequence of Adhaeribacter aerolatus NBRC 106133.</title>
        <authorList>
            <person name="Hosoyama A."/>
            <person name="Uohara A."/>
            <person name="Ohji S."/>
            <person name="Ichikawa N."/>
        </authorList>
    </citation>
    <scope>NUCLEOTIDE SEQUENCE [LARGE SCALE GENOMIC DNA]</scope>
    <source>
        <strain evidence="4 5">NBRC 106133</strain>
    </source>
</reference>
<dbReference type="OrthoDB" id="9804104at2"/>
<protein>
    <recommendedName>
        <fullName evidence="6">NAD(P)-dependent oxidoreductase</fullName>
    </recommendedName>
</protein>
<dbReference type="AlphaFoldDB" id="A0A512B2H0"/>
<keyword evidence="2" id="KW-0560">Oxidoreductase</keyword>
<dbReference type="RefSeq" id="WP_146901107.1">
    <property type="nucleotide sequence ID" value="NZ_BJYS01000029.1"/>
</dbReference>
<dbReference type="PRINTS" id="PR00080">
    <property type="entry name" value="SDRFAMILY"/>
</dbReference>
<dbReference type="CDD" id="cd05355">
    <property type="entry name" value="SDR_c1"/>
    <property type="match status" value="1"/>
</dbReference>
<keyword evidence="5" id="KW-1185">Reference proteome</keyword>
<dbReference type="Gene3D" id="3.40.50.720">
    <property type="entry name" value="NAD(P)-binding Rossmann-like Domain"/>
    <property type="match status" value="1"/>
</dbReference>
<organism evidence="4 5">
    <name type="scientific">Adhaeribacter aerolatus</name>
    <dbReference type="NCBI Taxonomy" id="670289"/>
    <lineage>
        <taxon>Bacteria</taxon>
        <taxon>Pseudomonadati</taxon>
        <taxon>Bacteroidota</taxon>
        <taxon>Cytophagia</taxon>
        <taxon>Cytophagales</taxon>
        <taxon>Hymenobacteraceae</taxon>
        <taxon>Adhaeribacter</taxon>
    </lineage>
</organism>
<dbReference type="InterPro" id="IPR020904">
    <property type="entry name" value="Sc_DH/Rdtase_CS"/>
</dbReference>